<evidence type="ECO:0000256" key="1">
    <source>
        <dbReference type="ARBA" id="ARBA00004370"/>
    </source>
</evidence>
<keyword evidence="5" id="KW-0433">Leucine-rich repeat</keyword>
<evidence type="ECO:0000256" key="18">
    <source>
        <dbReference type="SAM" id="Phobius"/>
    </source>
</evidence>
<dbReference type="Pfam" id="PF08263">
    <property type="entry name" value="LRRNT_2"/>
    <property type="match status" value="1"/>
</dbReference>
<feature type="chain" id="PRO_5046135536" description="non-specific serine/threonine protein kinase" evidence="19">
    <location>
        <begin position="29"/>
        <end position="966"/>
    </location>
</feature>
<keyword evidence="7 18" id="KW-0812">Transmembrane</keyword>
<evidence type="ECO:0000256" key="17">
    <source>
        <dbReference type="SAM" id="MobiDB-lite"/>
    </source>
</evidence>
<dbReference type="InterPro" id="IPR000719">
    <property type="entry name" value="Prot_kinase_dom"/>
</dbReference>
<keyword evidence="15" id="KW-0325">Glycoprotein</keyword>
<dbReference type="SUPFAM" id="SSF56112">
    <property type="entry name" value="Protein kinase-like (PK-like)"/>
    <property type="match status" value="1"/>
</dbReference>
<feature type="compositionally biased region" description="Polar residues" evidence="17">
    <location>
        <begin position="907"/>
        <end position="933"/>
    </location>
</feature>
<evidence type="ECO:0000256" key="2">
    <source>
        <dbReference type="ARBA" id="ARBA00008684"/>
    </source>
</evidence>
<keyword evidence="4" id="KW-0723">Serine/threonine-protein kinase</keyword>
<dbReference type="Gene3D" id="3.80.10.10">
    <property type="entry name" value="Ribonuclease Inhibitor"/>
    <property type="match status" value="2"/>
</dbReference>
<keyword evidence="14 18" id="KW-0472">Membrane</keyword>
<evidence type="ECO:0000256" key="13">
    <source>
        <dbReference type="ARBA" id="ARBA00022989"/>
    </source>
</evidence>
<dbReference type="KEGG" id="zju:107431384"/>
<keyword evidence="6" id="KW-0808">Transferase</keyword>
<evidence type="ECO:0000256" key="14">
    <source>
        <dbReference type="ARBA" id="ARBA00023136"/>
    </source>
</evidence>
<evidence type="ECO:0000313" key="22">
    <source>
        <dbReference type="RefSeq" id="XP_024934606.3"/>
    </source>
</evidence>
<keyword evidence="9" id="KW-0677">Repeat</keyword>
<keyword evidence="8 19" id="KW-0732">Signal</keyword>
<dbReference type="InterPro" id="IPR013210">
    <property type="entry name" value="LRR_N_plant-typ"/>
</dbReference>
<accession>A0A6P6GKK9</accession>
<evidence type="ECO:0000256" key="19">
    <source>
        <dbReference type="SAM" id="SignalP"/>
    </source>
</evidence>
<dbReference type="Pfam" id="PF00560">
    <property type="entry name" value="LRR_1"/>
    <property type="match status" value="1"/>
</dbReference>
<dbReference type="GO" id="GO:0016020">
    <property type="term" value="C:membrane"/>
    <property type="evidence" value="ECO:0007669"/>
    <property type="project" value="UniProtKB-SubCell"/>
</dbReference>
<evidence type="ECO:0000256" key="12">
    <source>
        <dbReference type="ARBA" id="ARBA00022840"/>
    </source>
</evidence>
<evidence type="ECO:0000256" key="16">
    <source>
        <dbReference type="PROSITE-ProRule" id="PRU10141"/>
    </source>
</evidence>
<dbReference type="Gene3D" id="3.30.200.20">
    <property type="entry name" value="Phosphorylase Kinase, domain 1"/>
    <property type="match status" value="1"/>
</dbReference>
<keyword evidence="13 18" id="KW-1133">Transmembrane helix</keyword>
<dbReference type="FunCoup" id="A0A6P6GKK9">
    <property type="interactions" value="74"/>
</dbReference>
<dbReference type="InterPro" id="IPR001611">
    <property type="entry name" value="Leu-rich_rpt"/>
</dbReference>
<dbReference type="SMART" id="SM00220">
    <property type="entry name" value="S_TKc"/>
    <property type="match status" value="1"/>
</dbReference>
<dbReference type="GO" id="GO:0005524">
    <property type="term" value="F:ATP binding"/>
    <property type="evidence" value="ECO:0007669"/>
    <property type="project" value="UniProtKB-UniRule"/>
</dbReference>
<comment type="similarity">
    <text evidence="2">Belongs to the protein kinase superfamily. Ser/Thr protein kinase family.</text>
</comment>
<feature type="binding site" evidence="16">
    <location>
        <position position="654"/>
    </location>
    <ligand>
        <name>ATP</name>
        <dbReference type="ChEBI" id="CHEBI:30616"/>
    </ligand>
</feature>
<dbReference type="CDD" id="cd14066">
    <property type="entry name" value="STKc_IRAK"/>
    <property type="match status" value="1"/>
</dbReference>
<dbReference type="Pfam" id="PF13855">
    <property type="entry name" value="LRR_8"/>
    <property type="match status" value="1"/>
</dbReference>
<evidence type="ECO:0000256" key="3">
    <source>
        <dbReference type="ARBA" id="ARBA00012513"/>
    </source>
</evidence>
<dbReference type="PROSITE" id="PS50011">
    <property type="entry name" value="PROTEIN_KINASE_DOM"/>
    <property type="match status" value="1"/>
</dbReference>
<dbReference type="EC" id="2.7.11.1" evidence="3"/>
<dbReference type="AlphaFoldDB" id="A0A6P6GKK9"/>
<keyword evidence="12 16" id="KW-0067">ATP-binding</keyword>
<keyword evidence="11" id="KW-0418">Kinase</keyword>
<dbReference type="PROSITE" id="PS00107">
    <property type="entry name" value="PROTEIN_KINASE_ATP"/>
    <property type="match status" value="1"/>
</dbReference>
<feature type="transmembrane region" description="Helical" evidence="18">
    <location>
        <begin position="562"/>
        <end position="584"/>
    </location>
</feature>
<evidence type="ECO:0000256" key="9">
    <source>
        <dbReference type="ARBA" id="ARBA00022737"/>
    </source>
</evidence>
<evidence type="ECO:0000256" key="10">
    <source>
        <dbReference type="ARBA" id="ARBA00022741"/>
    </source>
</evidence>
<dbReference type="InterPro" id="IPR011009">
    <property type="entry name" value="Kinase-like_dom_sf"/>
</dbReference>
<organism evidence="21 22">
    <name type="scientific">Ziziphus jujuba</name>
    <name type="common">Chinese jujube</name>
    <name type="synonym">Ziziphus sativa</name>
    <dbReference type="NCBI Taxonomy" id="326968"/>
    <lineage>
        <taxon>Eukaryota</taxon>
        <taxon>Viridiplantae</taxon>
        <taxon>Streptophyta</taxon>
        <taxon>Embryophyta</taxon>
        <taxon>Tracheophyta</taxon>
        <taxon>Spermatophyta</taxon>
        <taxon>Magnoliopsida</taxon>
        <taxon>eudicotyledons</taxon>
        <taxon>Gunneridae</taxon>
        <taxon>Pentapetalae</taxon>
        <taxon>rosids</taxon>
        <taxon>fabids</taxon>
        <taxon>Rosales</taxon>
        <taxon>Rhamnaceae</taxon>
        <taxon>Paliureae</taxon>
        <taxon>Ziziphus</taxon>
    </lineage>
</organism>
<dbReference type="GO" id="GO:0004674">
    <property type="term" value="F:protein serine/threonine kinase activity"/>
    <property type="evidence" value="ECO:0007669"/>
    <property type="project" value="UniProtKB-KW"/>
</dbReference>
<proteinExistence type="inferred from homology"/>
<dbReference type="SUPFAM" id="SSF52058">
    <property type="entry name" value="L domain-like"/>
    <property type="match status" value="1"/>
</dbReference>
<keyword evidence="21" id="KW-1185">Reference proteome</keyword>
<dbReference type="RefSeq" id="XP_024934606.3">
    <property type="nucleotide sequence ID" value="XM_025078838.3"/>
</dbReference>
<dbReference type="InterPro" id="IPR003591">
    <property type="entry name" value="Leu-rich_rpt_typical-subtyp"/>
</dbReference>
<dbReference type="Pfam" id="PF00069">
    <property type="entry name" value="Pkinase"/>
    <property type="match status" value="1"/>
</dbReference>
<dbReference type="SMART" id="SM00369">
    <property type="entry name" value="LRR_TYP"/>
    <property type="match status" value="4"/>
</dbReference>
<feature type="region of interest" description="Disordered" evidence="17">
    <location>
        <begin position="903"/>
        <end position="935"/>
    </location>
</feature>
<name>A0A6P6GKK9_ZIZJJ</name>
<evidence type="ECO:0000256" key="11">
    <source>
        <dbReference type="ARBA" id="ARBA00022777"/>
    </source>
</evidence>
<dbReference type="InterPro" id="IPR008271">
    <property type="entry name" value="Ser/Thr_kinase_AS"/>
</dbReference>
<evidence type="ECO:0000256" key="15">
    <source>
        <dbReference type="ARBA" id="ARBA00023180"/>
    </source>
</evidence>
<dbReference type="PROSITE" id="PS00108">
    <property type="entry name" value="PROTEIN_KINASE_ST"/>
    <property type="match status" value="1"/>
</dbReference>
<reference evidence="22" key="1">
    <citation type="submission" date="2025-08" db="UniProtKB">
        <authorList>
            <consortium name="RefSeq"/>
        </authorList>
    </citation>
    <scope>IDENTIFICATION</scope>
    <source>
        <tissue evidence="22">Seedling</tissue>
    </source>
</reference>
<dbReference type="PANTHER" id="PTHR45974:SF23">
    <property type="entry name" value="PROTEIN KINASE DOMAIN-CONTAINING PROTEIN"/>
    <property type="match status" value="1"/>
</dbReference>
<gene>
    <name evidence="22" type="primary">LOC107431384</name>
</gene>
<evidence type="ECO:0000313" key="21">
    <source>
        <dbReference type="Proteomes" id="UP001652623"/>
    </source>
</evidence>
<evidence type="ECO:0000259" key="20">
    <source>
        <dbReference type="PROSITE" id="PS50011"/>
    </source>
</evidence>
<sequence length="966" mass="106796">MERRRSCLHGAMLGLLLLLLCFSIHVSGDHPTHPHEVDALKAVRRELKDPKNNLWNWEKTDPCEPGKQWNGVICTKKQGDGGYFHIQELRLLNMNLSGTLSPQLGQFPNMTILNFIRNNISGSIPKEIGNMTSLQFLLLTGNQISGPLPDELGYLPNIIVFQVDENNISGPFPKSFANLRNCVHFHMNNNSISGQIPAELSTLPKMEHFLLDNNKLSGHLPPELSQMPNLTTLQLDNNNFEGTEIPASYGNMSKLFKLSLRNCNLQGNVPDFSPIPDLLYLDLSSNKLNGCIPTNKLSDSITTIDLSHNLLIGSIPSSFSGLPHLQRLSLENNYLTGDVPADIWKGIKFAAVSKLRLNFEHNCLGSISGSLNPPPNVTILLQYNPVCLKKNELDISQFCGTEDGNLVDPPGNSTSYSVDCPTQPCLVDGFYEYVPDPPLSCYCDVPLGVWIRLRSPSFSHFQPYIDQFKKYITSNLEVEPPYQLDIGKYLWQRGPRLYLFLKFSPKKRNATSLFITDGIQRICDRFATFEIPGDKLFGSYDLLEVCQLGEYCERSGMSKGQIAGIVLGSISCVATLLLAIALFYNKTHPSFQQKASKNKSTPKNPIKFDGVKGFSFDELARATDNFSVTSQVGQGGYGKVFKGILADGTVVAIKRAQQGSLQGEKEFLTEIEVLSRLHHRNLVSLVGYCDEEGEQMLVYEFLPNGSLHSLLSARFRSSLTFAMRLRIALDSAKGILYLHTEADPPIIHRDIKASNILLDSKFTAKVSDFGMSKVAPVPDGKEVGTETICTAVKGTPGYYDPAYFLTNMLTEKSDVYSLGIVFLELLTGMPPISHGKNIVREVTAACQSGKMFSIVDRNMGPYTPECLKKFMDLAIKCTKDETSARPSMSEVVRELENIISMAPGAESSESIDNNPLISQNEKDGSSSAGTSGTEMGKLYSEKNKYVFSDYSGSNLDSGAIPTIKPR</sequence>
<keyword evidence="10 16" id="KW-0547">Nucleotide-binding</keyword>
<dbReference type="Gene3D" id="1.10.510.10">
    <property type="entry name" value="Transferase(Phosphotransferase) domain 1"/>
    <property type="match status" value="1"/>
</dbReference>
<dbReference type="GeneID" id="107431384"/>
<evidence type="ECO:0000256" key="6">
    <source>
        <dbReference type="ARBA" id="ARBA00022679"/>
    </source>
</evidence>
<feature type="domain" description="Protein kinase" evidence="20">
    <location>
        <begin position="626"/>
        <end position="899"/>
    </location>
</feature>
<feature type="signal peptide" evidence="19">
    <location>
        <begin position="1"/>
        <end position="28"/>
    </location>
</feature>
<dbReference type="InterPro" id="IPR032675">
    <property type="entry name" value="LRR_dom_sf"/>
</dbReference>
<dbReference type="PANTHER" id="PTHR45974">
    <property type="entry name" value="RECEPTOR-LIKE PROTEIN 55"/>
    <property type="match status" value="1"/>
</dbReference>
<dbReference type="InterPro" id="IPR017441">
    <property type="entry name" value="Protein_kinase_ATP_BS"/>
</dbReference>
<evidence type="ECO:0000256" key="4">
    <source>
        <dbReference type="ARBA" id="ARBA00022527"/>
    </source>
</evidence>
<dbReference type="Proteomes" id="UP001652623">
    <property type="component" value="Chromosome 6"/>
</dbReference>
<evidence type="ECO:0000256" key="7">
    <source>
        <dbReference type="ARBA" id="ARBA00022692"/>
    </source>
</evidence>
<evidence type="ECO:0000256" key="5">
    <source>
        <dbReference type="ARBA" id="ARBA00022614"/>
    </source>
</evidence>
<protein>
    <recommendedName>
        <fullName evidence="3">non-specific serine/threonine protein kinase</fullName>
        <ecNumber evidence="3">2.7.11.1</ecNumber>
    </recommendedName>
</protein>
<evidence type="ECO:0000256" key="8">
    <source>
        <dbReference type="ARBA" id="ARBA00022729"/>
    </source>
</evidence>
<dbReference type="InParanoid" id="A0A6P6GKK9"/>
<comment type="subcellular location">
    <subcellularLocation>
        <location evidence="1">Membrane</location>
    </subcellularLocation>
</comment>